<evidence type="ECO:0000313" key="2">
    <source>
        <dbReference type="EMBL" id="GLS06260.1"/>
    </source>
</evidence>
<keyword evidence="1" id="KW-0472">Membrane</keyword>
<keyword evidence="1" id="KW-0812">Transmembrane</keyword>
<gene>
    <name evidence="2" type="ORF">GCM10007860_34360</name>
</gene>
<proteinExistence type="predicted"/>
<feature type="transmembrane region" description="Helical" evidence="1">
    <location>
        <begin position="18"/>
        <end position="38"/>
    </location>
</feature>
<dbReference type="RefSeq" id="WP_026263189.1">
    <property type="nucleotide sequence ID" value="NZ_BSOZ01000116.1"/>
</dbReference>
<feature type="transmembrane region" description="Helical" evidence="1">
    <location>
        <begin position="147"/>
        <end position="165"/>
    </location>
</feature>
<feature type="transmembrane region" description="Helical" evidence="1">
    <location>
        <begin position="71"/>
        <end position="91"/>
    </location>
</feature>
<evidence type="ECO:0000256" key="1">
    <source>
        <dbReference type="SAM" id="Phobius"/>
    </source>
</evidence>
<reference evidence="3" key="1">
    <citation type="journal article" date="2019" name="Int. J. Syst. Evol. Microbiol.">
        <title>The Global Catalogue of Microorganisms (GCM) 10K type strain sequencing project: providing services to taxonomists for standard genome sequencing and annotation.</title>
        <authorList>
            <consortium name="The Broad Institute Genomics Platform"/>
            <consortium name="The Broad Institute Genome Sequencing Center for Infectious Disease"/>
            <person name="Wu L."/>
            <person name="Ma J."/>
        </authorList>
    </citation>
    <scope>NUCLEOTIDE SEQUENCE [LARGE SCALE GENOMIC DNA]</scope>
    <source>
        <strain evidence="3">NBRC 104970</strain>
    </source>
</reference>
<evidence type="ECO:0000313" key="3">
    <source>
        <dbReference type="Proteomes" id="UP001156836"/>
    </source>
</evidence>
<keyword evidence="1" id="KW-1133">Transmembrane helix</keyword>
<name>A0ABQ6BYP4_9NEIS</name>
<protein>
    <submittedName>
        <fullName evidence="2">Uncharacterized protein</fullName>
    </submittedName>
</protein>
<organism evidence="2 3">
    <name type="scientific">Chitiniphilus shinanonensis</name>
    <dbReference type="NCBI Taxonomy" id="553088"/>
    <lineage>
        <taxon>Bacteria</taxon>
        <taxon>Pseudomonadati</taxon>
        <taxon>Pseudomonadota</taxon>
        <taxon>Betaproteobacteria</taxon>
        <taxon>Neisseriales</taxon>
        <taxon>Chitinibacteraceae</taxon>
        <taxon>Chitiniphilus</taxon>
    </lineage>
</organism>
<comment type="caution">
    <text evidence="2">The sequence shown here is derived from an EMBL/GenBank/DDBJ whole genome shotgun (WGS) entry which is preliminary data.</text>
</comment>
<feature type="transmembrane region" description="Helical" evidence="1">
    <location>
        <begin position="97"/>
        <end position="117"/>
    </location>
</feature>
<sequence>MSIRPGVGYAPRFGFDPAVVNATLLIIALTPSLNALLAKVLQRWFPARGYTGCGYFWDDRALRRNRVIDQCCSVILIYCLLAASAVVLVALKRHGPLHWMVATVPLATAWLAAACFARVAARLANGWHGHAQFVAYCEMESGYRTKALAPLGWLFWGLGVLGAYLDHTALYLAMLDIVDYLGVVLASLRSL</sequence>
<keyword evidence="3" id="KW-1185">Reference proteome</keyword>
<dbReference type="EMBL" id="BSOZ01000116">
    <property type="protein sequence ID" value="GLS06260.1"/>
    <property type="molecule type" value="Genomic_DNA"/>
</dbReference>
<dbReference type="Proteomes" id="UP001156836">
    <property type="component" value="Unassembled WGS sequence"/>
</dbReference>
<accession>A0ABQ6BYP4</accession>